<gene>
    <name evidence="2" type="ORF">OsI_38171</name>
</gene>
<dbReference type="AlphaFoldDB" id="B8BPD9"/>
<evidence type="ECO:0000256" key="1">
    <source>
        <dbReference type="SAM" id="MobiDB-lite"/>
    </source>
</evidence>
<dbReference type="HOGENOM" id="CLU_2175179_0_0_1"/>
<organism evidence="2 3">
    <name type="scientific">Oryza sativa subsp. indica</name>
    <name type="common">Rice</name>
    <dbReference type="NCBI Taxonomy" id="39946"/>
    <lineage>
        <taxon>Eukaryota</taxon>
        <taxon>Viridiplantae</taxon>
        <taxon>Streptophyta</taxon>
        <taxon>Embryophyta</taxon>
        <taxon>Tracheophyta</taxon>
        <taxon>Spermatophyta</taxon>
        <taxon>Magnoliopsida</taxon>
        <taxon>Liliopsida</taxon>
        <taxon>Poales</taxon>
        <taxon>Poaceae</taxon>
        <taxon>BOP clade</taxon>
        <taxon>Oryzoideae</taxon>
        <taxon>Oryzeae</taxon>
        <taxon>Oryzinae</taxon>
        <taxon>Oryza</taxon>
        <taxon>Oryza sativa</taxon>
    </lineage>
</organism>
<evidence type="ECO:0000313" key="3">
    <source>
        <dbReference type="Proteomes" id="UP000007015"/>
    </source>
</evidence>
<proteinExistence type="predicted"/>
<name>B8BPD9_ORYSI</name>
<evidence type="ECO:0000313" key="2">
    <source>
        <dbReference type="EMBL" id="EEC69187.1"/>
    </source>
</evidence>
<reference evidence="2 3" key="1">
    <citation type="journal article" date="2005" name="PLoS Biol.">
        <title>The genomes of Oryza sativa: a history of duplications.</title>
        <authorList>
            <person name="Yu J."/>
            <person name="Wang J."/>
            <person name="Lin W."/>
            <person name="Li S."/>
            <person name="Li H."/>
            <person name="Zhou J."/>
            <person name="Ni P."/>
            <person name="Dong W."/>
            <person name="Hu S."/>
            <person name="Zeng C."/>
            <person name="Zhang J."/>
            <person name="Zhang Y."/>
            <person name="Li R."/>
            <person name="Xu Z."/>
            <person name="Li S."/>
            <person name="Li X."/>
            <person name="Zheng H."/>
            <person name="Cong L."/>
            <person name="Lin L."/>
            <person name="Yin J."/>
            <person name="Geng J."/>
            <person name="Li G."/>
            <person name="Shi J."/>
            <person name="Liu J."/>
            <person name="Lv H."/>
            <person name="Li J."/>
            <person name="Wang J."/>
            <person name="Deng Y."/>
            <person name="Ran L."/>
            <person name="Shi X."/>
            <person name="Wang X."/>
            <person name="Wu Q."/>
            <person name="Li C."/>
            <person name="Ren X."/>
            <person name="Wang J."/>
            <person name="Wang X."/>
            <person name="Li D."/>
            <person name="Liu D."/>
            <person name="Zhang X."/>
            <person name="Ji Z."/>
            <person name="Zhao W."/>
            <person name="Sun Y."/>
            <person name="Zhang Z."/>
            <person name="Bao J."/>
            <person name="Han Y."/>
            <person name="Dong L."/>
            <person name="Ji J."/>
            <person name="Chen P."/>
            <person name="Wu S."/>
            <person name="Liu J."/>
            <person name="Xiao Y."/>
            <person name="Bu D."/>
            <person name="Tan J."/>
            <person name="Yang L."/>
            <person name="Ye C."/>
            <person name="Zhang J."/>
            <person name="Xu J."/>
            <person name="Zhou Y."/>
            <person name="Yu Y."/>
            <person name="Zhang B."/>
            <person name="Zhuang S."/>
            <person name="Wei H."/>
            <person name="Liu B."/>
            <person name="Lei M."/>
            <person name="Yu H."/>
            <person name="Li Y."/>
            <person name="Xu H."/>
            <person name="Wei S."/>
            <person name="He X."/>
            <person name="Fang L."/>
            <person name="Zhang Z."/>
            <person name="Zhang Y."/>
            <person name="Huang X."/>
            <person name="Su Z."/>
            <person name="Tong W."/>
            <person name="Li J."/>
            <person name="Tong Z."/>
            <person name="Li S."/>
            <person name="Ye J."/>
            <person name="Wang L."/>
            <person name="Fang L."/>
            <person name="Lei T."/>
            <person name="Chen C."/>
            <person name="Chen H."/>
            <person name="Xu Z."/>
            <person name="Li H."/>
            <person name="Huang H."/>
            <person name="Zhang F."/>
            <person name="Xu H."/>
            <person name="Li N."/>
            <person name="Zhao C."/>
            <person name="Li S."/>
            <person name="Dong L."/>
            <person name="Huang Y."/>
            <person name="Li L."/>
            <person name="Xi Y."/>
            <person name="Qi Q."/>
            <person name="Li W."/>
            <person name="Zhang B."/>
            <person name="Hu W."/>
            <person name="Zhang Y."/>
            <person name="Tian X."/>
            <person name="Jiao Y."/>
            <person name="Liang X."/>
            <person name="Jin J."/>
            <person name="Gao L."/>
            <person name="Zheng W."/>
            <person name="Hao B."/>
            <person name="Liu S."/>
            <person name="Wang W."/>
            <person name="Yuan L."/>
            <person name="Cao M."/>
            <person name="McDermott J."/>
            <person name="Samudrala R."/>
            <person name="Wang J."/>
            <person name="Wong G.K."/>
            <person name="Yang H."/>
        </authorList>
    </citation>
    <scope>NUCLEOTIDE SEQUENCE [LARGE SCALE GENOMIC DNA]</scope>
    <source>
        <strain evidence="3">cv. 93-11</strain>
    </source>
</reference>
<protein>
    <submittedName>
        <fullName evidence="2">Uncharacterized protein</fullName>
    </submittedName>
</protein>
<feature type="compositionally biased region" description="Polar residues" evidence="1">
    <location>
        <begin position="36"/>
        <end position="47"/>
    </location>
</feature>
<keyword evidence="3" id="KW-1185">Reference proteome</keyword>
<dbReference type="Gramene" id="BGIOSGA036281-TA">
    <property type="protein sequence ID" value="BGIOSGA036281-PA"/>
    <property type="gene ID" value="BGIOSGA036281"/>
</dbReference>
<dbReference type="Proteomes" id="UP000007015">
    <property type="component" value="Chromosome 12"/>
</dbReference>
<feature type="region of interest" description="Disordered" evidence="1">
    <location>
        <begin position="24"/>
        <end position="82"/>
    </location>
</feature>
<accession>B8BPD9</accession>
<dbReference type="EMBL" id="CM000137">
    <property type="protein sequence ID" value="EEC69187.1"/>
    <property type="molecule type" value="Genomic_DNA"/>
</dbReference>
<sequence length="110" mass="11408">MPTAALLSLPARCATPRHAHCLPRTAASHADRGLATTASYSTSNRSNQCRRRLTRSSRGDPDLAVKLRPSPQPPPTLSLAAAASDAAPHRICLTTTASAAAMDANALGQP</sequence>